<sequence>MNHHESRQGHAADRSWDSLPERLADTARQVAAELHEGRPGTALDLVDSMLAELSSRRRLLAELVNVDD</sequence>
<protein>
    <submittedName>
        <fullName evidence="2">Uncharacterized protein</fullName>
    </submittedName>
</protein>
<evidence type="ECO:0000313" key="2">
    <source>
        <dbReference type="EMBL" id="PKV96704.1"/>
    </source>
</evidence>
<keyword evidence="3" id="KW-1185">Reference proteome</keyword>
<gene>
    <name evidence="2" type="ORF">ATK30_7664</name>
</gene>
<comment type="caution">
    <text evidence="2">The sequence shown here is derived from an EMBL/GenBank/DDBJ whole genome shotgun (WGS) entry which is preliminary data.</text>
</comment>
<evidence type="ECO:0000313" key="3">
    <source>
        <dbReference type="Proteomes" id="UP000233750"/>
    </source>
</evidence>
<accession>A0A2N3WS44</accession>
<proteinExistence type="predicted"/>
<feature type="region of interest" description="Disordered" evidence="1">
    <location>
        <begin position="1"/>
        <end position="20"/>
    </location>
</feature>
<dbReference type="RefSeq" id="WP_101439525.1">
    <property type="nucleotide sequence ID" value="NZ_PJMY01000003.1"/>
</dbReference>
<dbReference type="Proteomes" id="UP000233750">
    <property type="component" value="Unassembled WGS sequence"/>
</dbReference>
<organism evidence="2 3">
    <name type="scientific">Amycolatopsis echigonensis</name>
    <dbReference type="NCBI Taxonomy" id="2576905"/>
    <lineage>
        <taxon>Bacteria</taxon>
        <taxon>Bacillati</taxon>
        <taxon>Actinomycetota</taxon>
        <taxon>Actinomycetes</taxon>
        <taxon>Pseudonocardiales</taxon>
        <taxon>Pseudonocardiaceae</taxon>
        <taxon>Amycolatopsis</taxon>
    </lineage>
</organism>
<dbReference type="EMBL" id="PJMY01000003">
    <property type="protein sequence ID" value="PKV96704.1"/>
    <property type="molecule type" value="Genomic_DNA"/>
</dbReference>
<evidence type="ECO:0000256" key="1">
    <source>
        <dbReference type="SAM" id="MobiDB-lite"/>
    </source>
</evidence>
<name>A0A2N3WS44_9PSEU</name>
<dbReference type="AlphaFoldDB" id="A0A2N3WS44"/>
<reference evidence="2 3" key="1">
    <citation type="submission" date="2017-12" db="EMBL/GenBank/DDBJ databases">
        <title>Sequencing the genomes of 1000 Actinobacteria strains.</title>
        <authorList>
            <person name="Klenk H.-P."/>
        </authorList>
    </citation>
    <scope>NUCLEOTIDE SEQUENCE [LARGE SCALE GENOMIC DNA]</scope>
    <source>
        <strain evidence="2 3">DSM 45165</strain>
    </source>
</reference>